<organism evidence="4 5">
    <name type="scientific">Croceimicrobium hydrocarbonivorans</name>
    <dbReference type="NCBI Taxonomy" id="2761580"/>
    <lineage>
        <taxon>Bacteria</taxon>
        <taxon>Pseudomonadati</taxon>
        <taxon>Bacteroidota</taxon>
        <taxon>Flavobacteriia</taxon>
        <taxon>Flavobacteriales</taxon>
        <taxon>Owenweeksiaceae</taxon>
        <taxon>Croceimicrobium</taxon>
    </lineage>
</organism>
<dbReference type="AlphaFoldDB" id="A0A7H0VEG1"/>
<evidence type="ECO:0000313" key="4">
    <source>
        <dbReference type="EMBL" id="QNR24109.1"/>
    </source>
</evidence>
<reference evidence="4 5" key="1">
    <citation type="submission" date="2020-08" db="EMBL/GenBank/DDBJ databases">
        <title>Croceimicrobium hydrocarbonivorans gen. nov., sp. nov., a novel marine bacterium isolated from a bacterial consortium that degrades polyethylene terephthalate.</title>
        <authorList>
            <person name="Liu R."/>
        </authorList>
    </citation>
    <scope>NUCLEOTIDE SEQUENCE [LARGE SCALE GENOMIC DNA]</scope>
    <source>
        <strain evidence="4 5">A20-9</strain>
    </source>
</reference>
<keyword evidence="5" id="KW-1185">Reference proteome</keyword>
<gene>
    <name evidence="4" type="ORF">H4K34_17325</name>
</gene>
<dbReference type="SUPFAM" id="SSF110296">
    <property type="entry name" value="Oligoxyloglucan reducing end-specific cellobiohydrolase"/>
    <property type="match status" value="2"/>
</dbReference>
<name>A0A7H0VEG1_9FLAO</name>
<dbReference type="InterPro" id="IPR015943">
    <property type="entry name" value="WD40/YVTN_repeat-like_dom_sf"/>
</dbReference>
<evidence type="ECO:0000313" key="5">
    <source>
        <dbReference type="Proteomes" id="UP000516305"/>
    </source>
</evidence>
<feature type="signal peptide" evidence="2">
    <location>
        <begin position="1"/>
        <end position="19"/>
    </location>
</feature>
<dbReference type="Gene3D" id="2.130.10.10">
    <property type="entry name" value="YVTN repeat-like/Quinoprotein amine dehydrogenase"/>
    <property type="match status" value="4"/>
</dbReference>
<dbReference type="InterPro" id="IPR031778">
    <property type="entry name" value="Sortilin_N"/>
</dbReference>
<evidence type="ECO:0000259" key="3">
    <source>
        <dbReference type="Pfam" id="PF15902"/>
    </source>
</evidence>
<dbReference type="PANTHER" id="PTHR43739">
    <property type="entry name" value="XYLOGLUCANASE (EUROFUNG)"/>
    <property type="match status" value="1"/>
</dbReference>
<dbReference type="EMBL" id="CP060139">
    <property type="protein sequence ID" value="QNR24109.1"/>
    <property type="molecule type" value="Genomic_DNA"/>
</dbReference>
<evidence type="ECO:0000256" key="2">
    <source>
        <dbReference type="SAM" id="SignalP"/>
    </source>
</evidence>
<dbReference type="InterPro" id="IPR052025">
    <property type="entry name" value="Xyloglucanase_GH74"/>
</dbReference>
<dbReference type="Proteomes" id="UP000516305">
    <property type="component" value="Chromosome"/>
</dbReference>
<dbReference type="CDD" id="cd15482">
    <property type="entry name" value="Sialidase_non-viral"/>
    <property type="match status" value="1"/>
</dbReference>
<dbReference type="RefSeq" id="WP_210758643.1">
    <property type="nucleotide sequence ID" value="NZ_CP060139.1"/>
</dbReference>
<feature type="domain" description="Sortilin N-terminal" evidence="3">
    <location>
        <begin position="121"/>
        <end position="243"/>
    </location>
</feature>
<feature type="chain" id="PRO_5028983092" description="Sortilin N-terminal domain-containing protein" evidence="2">
    <location>
        <begin position="20"/>
        <end position="1035"/>
    </location>
</feature>
<dbReference type="Pfam" id="PF15902">
    <property type="entry name" value="Sortilin-Vps10"/>
    <property type="match status" value="1"/>
</dbReference>
<keyword evidence="1" id="KW-0677">Repeat</keyword>
<protein>
    <recommendedName>
        <fullName evidence="3">Sortilin N-terminal domain-containing protein</fullName>
    </recommendedName>
</protein>
<dbReference type="GO" id="GO:0010411">
    <property type="term" value="P:xyloglucan metabolic process"/>
    <property type="evidence" value="ECO:0007669"/>
    <property type="project" value="TreeGrafter"/>
</dbReference>
<dbReference type="PANTHER" id="PTHR43739:SF5">
    <property type="entry name" value="EXO-ALPHA-SIALIDASE"/>
    <property type="match status" value="1"/>
</dbReference>
<evidence type="ECO:0000256" key="1">
    <source>
        <dbReference type="ARBA" id="ARBA00022737"/>
    </source>
</evidence>
<proteinExistence type="predicted"/>
<sequence>MKRPLFVAILLLFSVLGFAQDSIPQKLLSDLNFRSIGPAGMSGRITAIKVDPRDDNRIYAGSASGGLWRSENGGTSWSCIFNNEAVSSVGSIALDPQNPDVIWLGTGEGNPRNSNTGGAGIYRSPDGGKSWKLMGLEESRHIHRILVHPYDPNIIYVAAIGNPWADSKDRGVYKSIDGGKNWELILYNNERTGAAEMVMDPQNPDKLIVNIWEHRRNPWFFKSGGPGSGLYITYDGGASWSQKSEKDGLPKGELGRMGIAIAPSQPNRIYALIENKEKNALYRSDDGGSKWQKISVDPNIGNRPFYYAEIYVDPENENRVYSIWSVLSRSEDGGKNWEVIAPYDYIHPDHHAFYIHPQDPNYIINGNDGGLNISRDRGRSWRFVNNLPLAQFYHISYDMEMPYNVYGGMQDNGSWKGPAYVWRADGIRNDYWEELFFGDGFDVLPDPNNNRYVYAMSQEGFVGRVDVNTGYTQMIRPVHPEHIKLRYNWNAPIAQDPFDSTCIYFGAQFVFKSKDQGQSWEVISPDLTTNDTSKQHFDESGGLTYDVTGAENYTTLLCIEPGLSPGELWVSSDDGLLHLSRDSGKNWQELSAKMKALPEGAWIPQIVHSAHQKGAAFVVANDYRRGNEKPYLYYTDNYGKSFRNIGMDLPAYVLSVVQDPVDPNLLFAGTQRGLFFTWDMGLHWQKWTKDFPTVPVNDLKIHPREHDLIVGTFGRAAYILDPLEQLRESIALHRRNENPKLQLYTVNDPWKHATKRADGSRFPADGIFKGENRNSGLEVFVYNGFEKEDSVKSKKLQLNLFDAQNKLQRTWYLDPKEGLHKYRLAMQGKGLGFPDKNRSLNDTTEQAPTPLPCGYYRLELSYAGQKADQSFVYRLDPRLSDQISLEDLESSFHYRQKLDASLDSLHLASDWLKEAKMKIQISKELAQLSLKADQAKAYQDSLKSLEKGLKELEEKIFGKVVDGYYDQPETLQSQYNAILMYFWGNWAEVPSQAQILEDKYRKSEQAFLEEWKAFKQNDWPKFESLRQQFNLNLKG</sequence>
<dbReference type="KEGG" id="chyd:H4K34_17325"/>
<accession>A0A7H0VEG1</accession>
<keyword evidence="2" id="KW-0732">Signal</keyword>